<feature type="transmembrane region" description="Helical" evidence="1">
    <location>
        <begin position="196"/>
        <end position="217"/>
    </location>
</feature>
<evidence type="ECO:0000313" key="2">
    <source>
        <dbReference type="EMBL" id="SFL23085.1"/>
    </source>
</evidence>
<dbReference type="EMBL" id="FOTC01000003">
    <property type="protein sequence ID" value="SFL23085.1"/>
    <property type="molecule type" value="Genomic_DNA"/>
</dbReference>
<feature type="transmembrane region" description="Helical" evidence="1">
    <location>
        <begin position="21"/>
        <end position="42"/>
    </location>
</feature>
<keyword evidence="1" id="KW-1133">Transmembrane helix</keyword>
<keyword evidence="1" id="KW-0472">Membrane</keyword>
<keyword evidence="3" id="KW-1185">Reference proteome</keyword>
<dbReference type="Proteomes" id="UP000199607">
    <property type="component" value="Unassembled WGS sequence"/>
</dbReference>
<dbReference type="RefSeq" id="WP_089870165.1">
    <property type="nucleotide sequence ID" value="NZ_FOTC01000003.1"/>
</dbReference>
<dbReference type="AlphaFoldDB" id="A0A1I4FZ34"/>
<feature type="transmembrane region" description="Helical" evidence="1">
    <location>
        <begin position="62"/>
        <end position="81"/>
    </location>
</feature>
<accession>A0A1I4FZ34</accession>
<gene>
    <name evidence="2" type="ORF">SAMN04487950_2937</name>
</gene>
<protein>
    <submittedName>
        <fullName evidence="2">Uncharacterized protein</fullName>
    </submittedName>
</protein>
<feature type="transmembrane region" description="Helical" evidence="1">
    <location>
        <begin position="137"/>
        <end position="160"/>
    </location>
</feature>
<evidence type="ECO:0000313" key="3">
    <source>
        <dbReference type="Proteomes" id="UP000199607"/>
    </source>
</evidence>
<sequence length="237" mass="25644">MNFNRNLQAGFTSSHRVVGELAALSVFVFGVAYTIVTALGFLSLASPQDPIGYPYVTLMELLILPLAALYLVTMVAIHAYARPAAKIYSLTALVFMTVLAAITTSVHFVILTVGPQLEATGLPWVPLVISFTWPSVLYALDILAWDWFFALSLLFASFVFTGGRLELAVRTLLLVSGVLSLVGLVGVPLADMQVRNIGIVGYAVVSPIAFLLIGILFRRTQTTPDTTEQKQETHPSA</sequence>
<keyword evidence="1" id="KW-0812">Transmembrane</keyword>
<feature type="transmembrane region" description="Helical" evidence="1">
    <location>
        <begin position="172"/>
        <end position="190"/>
    </location>
</feature>
<reference evidence="3" key="1">
    <citation type="submission" date="2016-10" db="EMBL/GenBank/DDBJ databases">
        <authorList>
            <person name="Varghese N."/>
            <person name="Submissions S."/>
        </authorList>
    </citation>
    <scope>NUCLEOTIDE SEQUENCE [LARGE SCALE GENOMIC DNA]</scope>
    <source>
        <strain evidence="3">CGMCC 1.7738</strain>
    </source>
</reference>
<name>A0A1I4FZ34_9EURY</name>
<feature type="transmembrane region" description="Helical" evidence="1">
    <location>
        <begin position="93"/>
        <end position="117"/>
    </location>
</feature>
<evidence type="ECO:0000256" key="1">
    <source>
        <dbReference type="SAM" id="Phobius"/>
    </source>
</evidence>
<organism evidence="2 3">
    <name type="scientific">Halogranum rubrum</name>
    <dbReference type="NCBI Taxonomy" id="553466"/>
    <lineage>
        <taxon>Archaea</taxon>
        <taxon>Methanobacteriati</taxon>
        <taxon>Methanobacteriota</taxon>
        <taxon>Stenosarchaea group</taxon>
        <taxon>Halobacteria</taxon>
        <taxon>Halobacteriales</taxon>
        <taxon>Haloferacaceae</taxon>
    </lineage>
</organism>
<proteinExistence type="predicted"/>